<evidence type="ECO:0000313" key="3">
    <source>
        <dbReference type="Proteomes" id="UP000473325"/>
    </source>
</evidence>
<dbReference type="PANTHER" id="PTHR43798:SF33">
    <property type="entry name" value="HYDROLASE, PUTATIVE (AFU_ORTHOLOGUE AFUA_2G14860)-RELATED"/>
    <property type="match status" value="1"/>
</dbReference>
<dbReference type="GO" id="GO:0016787">
    <property type="term" value="F:hydrolase activity"/>
    <property type="evidence" value="ECO:0007669"/>
    <property type="project" value="UniProtKB-KW"/>
</dbReference>
<protein>
    <submittedName>
        <fullName evidence="2">Alpha/beta fold hydrolase</fullName>
    </submittedName>
</protein>
<dbReference type="SUPFAM" id="SSF53474">
    <property type="entry name" value="alpha/beta-Hydrolases"/>
    <property type="match status" value="1"/>
</dbReference>
<accession>A0A6L7F1C6</accession>
<feature type="domain" description="AB hydrolase-1" evidence="1">
    <location>
        <begin position="3"/>
        <end position="231"/>
    </location>
</feature>
<dbReference type="Pfam" id="PF12697">
    <property type="entry name" value="Abhydrolase_6"/>
    <property type="match status" value="1"/>
</dbReference>
<dbReference type="AlphaFoldDB" id="A0A6L7F1C6"/>
<sequence length="250" mass="26684">MTLVLLHGLGVDAAMFDDLRDRLTGPTVAFDLPGHGAEPALPEGAGLEAHAAWLAERLASQEDGPVDLLGVSLGGLLAQQLAATRPDLVRRLVVVDAVTTYPEPMRAMWRERAAVARTDGVAAYVEPTLALWFTAEAREADEPVVAWTAKTVEGTSPEGYARACELLEGADTRPLLDRITQPVLVVCGDDDAPPFRAAVAELEAALTDVRTCWLPGRHAAVIESPEPAVAALEEFLSTPDPQPEPQEEQS</sequence>
<dbReference type="Gene3D" id="3.40.50.1820">
    <property type="entry name" value="alpha/beta hydrolase"/>
    <property type="match status" value="1"/>
</dbReference>
<dbReference type="PANTHER" id="PTHR43798">
    <property type="entry name" value="MONOACYLGLYCEROL LIPASE"/>
    <property type="match status" value="1"/>
</dbReference>
<dbReference type="InterPro" id="IPR050266">
    <property type="entry name" value="AB_hydrolase_sf"/>
</dbReference>
<keyword evidence="3" id="KW-1185">Reference proteome</keyword>
<gene>
    <name evidence="2" type="ORF">GRQ65_16625</name>
</gene>
<evidence type="ECO:0000313" key="2">
    <source>
        <dbReference type="EMBL" id="MXG91175.1"/>
    </source>
</evidence>
<dbReference type="EMBL" id="WUEK01000011">
    <property type="protein sequence ID" value="MXG91175.1"/>
    <property type="molecule type" value="Genomic_DNA"/>
</dbReference>
<dbReference type="GO" id="GO:0016020">
    <property type="term" value="C:membrane"/>
    <property type="evidence" value="ECO:0007669"/>
    <property type="project" value="TreeGrafter"/>
</dbReference>
<comment type="caution">
    <text evidence="2">The sequence shown here is derived from an EMBL/GenBank/DDBJ whole genome shotgun (WGS) entry which is preliminary data.</text>
</comment>
<reference evidence="2 3" key="1">
    <citation type="submission" date="2019-12" db="EMBL/GenBank/DDBJ databases">
        <authorList>
            <person name="Kun Z."/>
        </authorList>
    </citation>
    <scope>NUCLEOTIDE SEQUENCE [LARGE SCALE GENOMIC DNA]</scope>
    <source>
        <strain evidence="2 3">YIM 123512</strain>
    </source>
</reference>
<dbReference type="InterPro" id="IPR029058">
    <property type="entry name" value="AB_hydrolase_fold"/>
</dbReference>
<dbReference type="InterPro" id="IPR000073">
    <property type="entry name" value="AB_hydrolase_1"/>
</dbReference>
<organism evidence="2 3">
    <name type="scientific">Nocardioides flavescens</name>
    <dbReference type="NCBI Taxonomy" id="2691959"/>
    <lineage>
        <taxon>Bacteria</taxon>
        <taxon>Bacillati</taxon>
        <taxon>Actinomycetota</taxon>
        <taxon>Actinomycetes</taxon>
        <taxon>Propionibacteriales</taxon>
        <taxon>Nocardioidaceae</taxon>
        <taxon>Nocardioides</taxon>
    </lineage>
</organism>
<evidence type="ECO:0000259" key="1">
    <source>
        <dbReference type="Pfam" id="PF12697"/>
    </source>
</evidence>
<name>A0A6L7F1C6_9ACTN</name>
<dbReference type="Proteomes" id="UP000473325">
    <property type="component" value="Unassembled WGS sequence"/>
</dbReference>
<proteinExistence type="predicted"/>
<dbReference type="RefSeq" id="WP_160879113.1">
    <property type="nucleotide sequence ID" value="NZ_WUEK01000011.1"/>
</dbReference>
<keyword evidence="2" id="KW-0378">Hydrolase</keyword>